<dbReference type="OrthoDB" id="2276068at2759"/>
<evidence type="ECO:0000256" key="2">
    <source>
        <dbReference type="ARBA" id="ARBA00009481"/>
    </source>
</evidence>
<keyword evidence="5" id="KW-1133">Transmembrane helix</keyword>
<proteinExistence type="inferred from homology"/>
<dbReference type="SUPFAM" id="SSF53756">
    <property type="entry name" value="UDP-Glycosyltransferase/glycogen phosphorylase"/>
    <property type="match status" value="1"/>
</dbReference>
<comment type="caution">
    <text evidence="7">The sequence shown here is derived from an EMBL/GenBank/DDBJ whole genome shotgun (WGS) entry which is preliminary data.</text>
</comment>
<dbReference type="AlphaFoldDB" id="A0A504Z1V2"/>
<dbReference type="Proteomes" id="UP000316759">
    <property type="component" value="Unassembled WGS sequence"/>
</dbReference>
<evidence type="ECO:0000313" key="7">
    <source>
        <dbReference type="EMBL" id="TPP67783.1"/>
    </source>
</evidence>
<keyword evidence="5" id="KW-0812">Transmembrane</keyword>
<reference evidence="7 8" key="1">
    <citation type="submission" date="2019-04" db="EMBL/GenBank/DDBJ databases">
        <title>Annotation for the trematode Fasciola gigantica.</title>
        <authorList>
            <person name="Choi Y.-J."/>
        </authorList>
    </citation>
    <scope>NUCLEOTIDE SEQUENCE [LARGE SCALE GENOMIC DNA]</scope>
    <source>
        <strain evidence="7">Uganda_cow_1</strain>
    </source>
</reference>
<comment type="subcellular location">
    <subcellularLocation>
        <location evidence="1">Endoplasmic reticulum membrane</location>
    </subcellularLocation>
</comment>
<feature type="transmembrane region" description="Helical" evidence="5">
    <location>
        <begin position="6"/>
        <end position="26"/>
    </location>
</feature>
<evidence type="ECO:0000256" key="5">
    <source>
        <dbReference type="SAM" id="Phobius"/>
    </source>
</evidence>
<dbReference type="Pfam" id="PF15924">
    <property type="entry name" value="ALG11_N"/>
    <property type="match status" value="1"/>
</dbReference>
<keyword evidence="8" id="KW-1185">Reference proteome</keyword>
<dbReference type="GO" id="GO:0006487">
    <property type="term" value="P:protein N-linked glycosylation"/>
    <property type="evidence" value="ECO:0007669"/>
    <property type="project" value="TreeGrafter"/>
</dbReference>
<name>A0A504Z1V2_FASGI</name>
<protein>
    <submittedName>
        <fullName evidence="7">Asparagine-linked glycosylation protein 11</fullName>
    </submittedName>
</protein>
<dbReference type="STRING" id="46835.A0A504Z1V2"/>
<keyword evidence="3" id="KW-0808">Transferase</keyword>
<dbReference type="InterPro" id="IPR038013">
    <property type="entry name" value="ALG11"/>
</dbReference>
<sequence>MSVPLLYACSLAFLLGILFVIVVVPWTRYIRRPRLREALRHQYGLSSDFSLVAFFHPYCTSRGGGERVLWAAIKSMELIKVKPAILVIYTSDSNCIKNRAQVLREVQQTFGFQLDAKASIHFVLLRGTLLLSPQLYPVLTLAGQALGSVLVGLEALIRCPPDIFIDTTGFAFILPLAKRLFGAKTAAYVHYPTVSSDMIDRVSAGLHRSENDLAAEMYNNASWIRNSVFMTRIKLLYYRSLIGAYRWVGSPSNADCVMTNSTWTRNHILSLWNGDPSIVYPPCPTEDLASGDLGERQPWIMSVGQFRPEKNHELQIEAFLQFLTRNALGTRADGHSYRLLLIGGCRDSTDFARVDQLRIVEGMAAGLITVAHNSGGPKSDIIGPARASCSGQDQNVSIESVGVGFLARTVEEYALTFEHVLMRMSDAQKDAMRKHARLWVQKKFSELCFSKSWLNNMQDLGL</sequence>
<feature type="domain" description="ALG11 mannosyltransferase N-terminal" evidence="6">
    <location>
        <begin position="51"/>
        <end position="272"/>
    </location>
</feature>
<evidence type="ECO:0000256" key="3">
    <source>
        <dbReference type="ARBA" id="ARBA00022679"/>
    </source>
</evidence>
<accession>A0A504Z1V2</accession>
<evidence type="ECO:0000256" key="1">
    <source>
        <dbReference type="ARBA" id="ARBA00004586"/>
    </source>
</evidence>
<dbReference type="PANTHER" id="PTHR45919:SF1">
    <property type="entry name" value="GDP-MAN:MAN(3)GLCNAC(2)-PP-DOL ALPHA-1,2-MANNOSYLTRANSFERASE"/>
    <property type="match status" value="1"/>
</dbReference>
<gene>
    <name evidence="7" type="ORF">FGIG_11332</name>
</gene>
<dbReference type="GO" id="GO:0004377">
    <property type="term" value="F:GDP-Man:Man(3)GlcNAc(2)-PP-Dol alpha-1,2-mannosyltransferase activity"/>
    <property type="evidence" value="ECO:0007669"/>
    <property type="project" value="InterPro"/>
</dbReference>
<comment type="similarity">
    <text evidence="2">Belongs to the glycosyltransferase group 1 family. Glycosyltransferase 4 subfamily.</text>
</comment>
<dbReference type="InterPro" id="IPR031814">
    <property type="entry name" value="ALG11_N"/>
</dbReference>
<evidence type="ECO:0000256" key="4">
    <source>
        <dbReference type="ARBA" id="ARBA00022824"/>
    </source>
</evidence>
<keyword evidence="4" id="KW-0256">Endoplasmic reticulum</keyword>
<evidence type="ECO:0000259" key="6">
    <source>
        <dbReference type="Pfam" id="PF15924"/>
    </source>
</evidence>
<dbReference type="GO" id="GO:0005789">
    <property type="term" value="C:endoplasmic reticulum membrane"/>
    <property type="evidence" value="ECO:0007669"/>
    <property type="project" value="UniProtKB-SubCell"/>
</dbReference>
<dbReference type="EMBL" id="SUNJ01000287">
    <property type="protein sequence ID" value="TPP67783.1"/>
    <property type="molecule type" value="Genomic_DNA"/>
</dbReference>
<evidence type="ECO:0000313" key="8">
    <source>
        <dbReference type="Proteomes" id="UP000316759"/>
    </source>
</evidence>
<organism evidence="7 8">
    <name type="scientific">Fasciola gigantica</name>
    <name type="common">Giant liver fluke</name>
    <dbReference type="NCBI Taxonomy" id="46835"/>
    <lineage>
        <taxon>Eukaryota</taxon>
        <taxon>Metazoa</taxon>
        <taxon>Spiralia</taxon>
        <taxon>Lophotrochozoa</taxon>
        <taxon>Platyhelminthes</taxon>
        <taxon>Trematoda</taxon>
        <taxon>Digenea</taxon>
        <taxon>Plagiorchiida</taxon>
        <taxon>Echinostomata</taxon>
        <taxon>Echinostomatoidea</taxon>
        <taxon>Fasciolidae</taxon>
        <taxon>Fasciola</taxon>
    </lineage>
</organism>
<keyword evidence="5" id="KW-0472">Membrane</keyword>
<dbReference type="PANTHER" id="PTHR45919">
    <property type="entry name" value="GDP-MAN:MAN(3)GLCNAC(2)-PP-DOL ALPHA-1,2-MANNOSYLTRANSFERASE"/>
    <property type="match status" value="1"/>
</dbReference>